<name>A0A6A3UDV2_9STRA</name>
<reference evidence="4 5" key="1">
    <citation type="submission" date="2018-08" db="EMBL/GenBank/DDBJ databases">
        <title>Genomic investigation of the strawberry pathogen Phytophthora fragariae indicates pathogenicity is determined by transcriptional variation in three key races.</title>
        <authorList>
            <person name="Adams T.M."/>
            <person name="Armitage A.D."/>
            <person name="Sobczyk M.K."/>
            <person name="Bates H.J."/>
            <person name="Dunwell J.M."/>
            <person name="Nellist C.F."/>
            <person name="Harrison R.J."/>
        </authorList>
    </citation>
    <scope>NUCLEOTIDE SEQUENCE [LARGE SCALE GENOMIC DNA]</scope>
    <source>
        <strain evidence="3 4">A4</strain>
        <strain evidence="2 5">BC-1</strain>
        <strain evidence="1 6">NOV-5</strain>
    </source>
</reference>
<dbReference type="Proteomes" id="UP000440367">
    <property type="component" value="Unassembled WGS sequence"/>
</dbReference>
<dbReference type="EMBL" id="QXGA01000223">
    <property type="protein sequence ID" value="KAE9149744.1"/>
    <property type="molecule type" value="Genomic_DNA"/>
</dbReference>
<evidence type="ECO:0000313" key="3">
    <source>
        <dbReference type="EMBL" id="KAE9319199.1"/>
    </source>
</evidence>
<dbReference type="Proteomes" id="UP000437068">
    <property type="component" value="Unassembled WGS sequence"/>
</dbReference>
<evidence type="ECO:0000313" key="2">
    <source>
        <dbReference type="EMBL" id="KAE9239627.1"/>
    </source>
</evidence>
<dbReference type="AlphaFoldDB" id="A0A6A3UDV2"/>
<dbReference type="EMBL" id="QXGD01000439">
    <property type="protein sequence ID" value="KAE9239627.1"/>
    <property type="molecule type" value="Genomic_DNA"/>
</dbReference>
<comment type="caution">
    <text evidence="1">The sequence shown here is derived from an EMBL/GenBank/DDBJ whole genome shotgun (WGS) entry which is preliminary data.</text>
</comment>
<sequence length="49" mass="5622">MADWLANVAMDTRRSVMVDLAEDGAALALRRGLEERVYGDIQQWLEEKE</sequence>
<evidence type="ECO:0000313" key="4">
    <source>
        <dbReference type="Proteomes" id="UP000437068"/>
    </source>
</evidence>
<gene>
    <name evidence="3" type="ORF">PF001_g6005</name>
    <name evidence="2" type="ORF">PF002_g10167</name>
    <name evidence="1" type="ORF">PF006_g5782</name>
</gene>
<evidence type="ECO:0000313" key="1">
    <source>
        <dbReference type="EMBL" id="KAE9149744.1"/>
    </source>
</evidence>
<evidence type="ECO:0000313" key="6">
    <source>
        <dbReference type="Proteomes" id="UP000440732"/>
    </source>
</evidence>
<dbReference type="Proteomes" id="UP000440732">
    <property type="component" value="Unassembled WGS sequence"/>
</dbReference>
<evidence type="ECO:0000313" key="5">
    <source>
        <dbReference type="Proteomes" id="UP000440367"/>
    </source>
</evidence>
<organism evidence="1 6">
    <name type="scientific">Phytophthora fragariae</name>
    <dbReference type="NCBI Taxonomy" id="53985"/>
    <lineage>
        <taxon>Eukaryota</taxon>
        <taxon>Sar</taxon>
        <taxon>Stramenopiles</taxon>
        <taxon>Oomycota</taxon>
        <taxon>Peronosporomycetes</taxon>
        <taxon>Peronosporales</taxon>
        <taxon>Peronosporaceae</taxon>
        <taxon>Phytophthora</taxon>
    </lineage>
</organism>
<accession>A0A6A3UDV2</accession>
<protein>
    <submittedName>
        <fullName evidence="1">Uncharacterized protein</fullName>
    </submittedName>
</protein>
<dbReference type="EMBL" id="QXGE01000233">
    <property type="protein sequence ID" value="KAE9319199.1"/>
    <property type="molecule type" value="Genomic_DNA"/>
</dbReference>
<proteinExistence type="predicted"/>